<evidence type="ECO:0000256" key="3">
    <source>
        <dbReference type="ARBA" id="ARBA00022530"/>
    </source>
</evidence>
<organism evidence="16 17">
    <name type="scientific">Hippocampus comes</name>
    <name type="common">Tiger tail seahorse</name>
    <dbReference type="NCBI Taxonomy" id="109280"/>
    <lineage>
        <taxon>Eukaryota</taxon>
        <taxon>Metazoa</taxon>
        <taxon>Chordata</taxon>
        <taxon>Craniata</taxon>
        <taxon>Vertebrata</taxon>
        <taxon>Euteleostomi</taxon>
        <taxon>Actinopterygii</taxon>
        <taxon>Neopterygii</taxon>
        <taxon>Teleostei</taxon>
        <taxon>Neoteleostei</taxon>
        <taxon>Acanthomorphata</taxon>
        <taxon>Syngnathiaria</taxon>
        <taxon>Syngnathiformes</taxon>
        <taxon>Syngnathoidei</taxon>
        <taxon>Syngnathidae</taxon>
        <taxon>Hippocampus</taxon>
    </lineage>
</organism>
<dbReference type="InterPro" id="IPR036179">
    <property type="entry name" value="Ig-like_dom_sf"/>
</dbReference>
<reference evidence="16" key="1">
    <citation type="submission" date="2025-08" db="UniProtKB">
        <authorList>
            <consortium name="Ensembl"/>
        </authorList>
    </citation>
    <scope>IDENTIFICATION</scope>
</reference>
<feature type="disulfide bond" evidence="12">
    <location>
        <begin position="287"/>
        <end position="308"/>
    </location>
</feature>
<dbReference type="SMART" id="SM00445">
    <property type="entry name" value="LINK"/>
    <property type="match status" value="2"/>
</dbReference>
<evidence type="ECO:0000256" key="2">
    <source>
        <dbReference type="ARBA" id="ARBA00022525"/>
    </source>
</evidence>
<evidence type="ECO:0000256" key="10">
    <source>
        <dbReference type="ARBA" id="ARBA00023180"/>
    </source>
</evidence>
<dbReference type="PANTHER" id="PTHR22804">
    <property type="entry name" value="AGGRECAN/VERSICAN PROTEOGLYCAN"/>
    <property type="match status" value="1"/>
</dbReference>
<keyword evidence="17" id="KW-1185">Reference proteome</keyword>
<sequence length="391" mass="43781">MIPNIKQILWFYCLFANTLSIIKPVTGSLSGKVSLPCFFSTIPTSSPVNPNATSVFSTEDLRIKWTKLEGDVESTVLVAQNGIIKIGSSYRNRVSVPSHPEVVGDASLTMVKLLASDAGTYRCEVMFGIEDTRDTVDLNVNGVVFHYRTNNSRYTLDYQKAVQACEDIGATIATYDQLKAAYEDGFDQCDAGWIADQTVRYPIVNPRKGCYGNLQNKPGVRSYGTRKPTETYDVYCYVDKLYGDVFYAPVSQKMTFEEAKEECKKRNSELATPGQLHAAWRRGLDRCDYGWLSDGSARYPVSVPKLQCGGGLLGVRTLYRYRNQTGFPEVTTRLGAYCFRGEPVMSTVCDERHGTRRYRLWFGPDNVLCSYLALLKTGIEGADVLVKQSRR</sequence>
<dbReference type="InterPro" id="IPR016187">
    <property type="entry name" value="CTDL_fold"/>
</dbReference>
<dbReference type="GO" id="GO:0045202">
    <property type="term" value="C:synapse"/>
    <property type="evidence" value="ECO:0007669"/>
    <property type="project" value="TreeGrafter"/>
</dbReference>
<dbReference type="FunFam" id="3.10.100.10:FF:000002">
    <property type="entry name" value="Hyaluronan proteoglycan link protein 1"/>
    <property type="match status" value="1"/>
</dbReference>
<dbReference type="InterPro" id="IPR016186">
    <property type="entry name" value="C-type_lectin-like/link_sf"/>
</dbReference>
<dbReference type="GO" id="GO:0007417">
    <property type="term" value="P:central nervous system development"/>
    <property type="evidence" value="ECO:0007669"/>
    <property type="project" value="TreeGrafter"/>
</dbReference>
<evidence type="ECO:0000256" key="9">
    <source>
        <dbReference type="ARBA" id="ARBA00023157"/>
    </source>
</evidence>
<evidence type="ECO:0000256" key="4">
    <source>
        <dbReference type="ARBA" id="ARBA00022536"/>
    </source>
</evidence>
<protein>
    <submittedName>
        <fullName evidence="16">Versican a</fullName>
    </submittedName>
</protein>
<evidence type="ECO:0000256" key="6">
    <source>
        <dbReference type="ARBA" id="ARBA00022737"/>
    </source>
</evidence>
<dbReference type="PANTHER" id="PTHR22804:SF6">
    <property type="entry name" value="VERSICAN CORE PROTEIN"/>
    <property type="match status" value="1"/>
</dbReference>
<evidence type="ECO:0000313" key="17">
    <source>
        <dbReference type="Proteomes" id="UP000264820"/>
    </source>
</evidence>
<feature type="chain" id="PRO_5018657526" evidence="13">
    <location>
        <begin position="21"/>
        <end position="391"/>
    </location>
</feature>
<dbReference type="GeneTree" id="ENSGT00940000156102"/>
<keyword evidence="5 13" id="KW-0732">Signal</keyword>
<evidence type="ECO:0000259" key="14">
    <source>
        <dbReference type="PROSITE" id="PS50835"/>
    </source>
</evidence>
<dbReference type="Proteomes" id="UP000264820">
    <property type="component" value="Unplaced"/>
</dbReference>
<keyword evidence="9 12" id="KW-1015">Disulfide bond</keyword>
<feature type="domain" description="Ig-like" evidence="14">
    <location>
        <begin position="3"/>
        <end position="139"/>
    </location>
</feature>
<accession>A0A3Q2ZJ03</accession>
<dbReference type="GO" id="GO:0007155">
    <property type="term" value="P:cell adhesion"/>
    <property type="evidence" value="ECO:0007669"/>
    <property type="project" value="InterPro"/>
</dbReference>
<dbReference type="PROSITE" id="PS50835">
    <property type="entry name" value="IG_LIKE"/>
    <property type="match status" value="1"/>
</dbReference>
<evidence type="ECO:0000256" key="13">
    <source>
        <dbReference type="SAM" id="SignalP"/>
    </source>
</evidence>
<keyword evidence="3" id="KW-0272">Extracellular matrix</keyword>
<dbReference type="Ensembl" id="ENSHCOT00000021464.1">
    <property type="protein sequence ID" value="ENSHCOP00000026368.1"/>
    <property type="gene ID" value="ENSHCOG00000017247.1"/>
</dbReference>
<dbReference type="SUPFAM" id="SSF48726">
    <property type="entry name" value="Immunoglobulin"/>
    <property type="match status" value="1"/>
</dbReference>
<dbReference type="PROSITE" id="PS01241">
    <property type="entry name" value="LINK_1"/>
    <property type="match status" value="2"/>
</dbReference>
<dbReference type="InterPro" id="IPR050691">
    <property type="entry name" value="Hyaluronan_bind_Proteoglycan"/>
</dbReference>
<keyword evidence="7" id="KW-0106">Calcium</keyword>
<dbReference type="InterPro" id="IPR003599">
    <property type="entry name" value="Ig_sub"/>
</dbReference>
<dbReference type="GO" id="GO:0010001">
    <property type="term" value="P:glial cell differentiation"/>
    <property type="evidence" value="ECO:0007669"/>
    <property type="project" value="TreeGrafter"/>
</dbReference>
<feature type="domain" description="Link" evidence="15">
    <location>
        <begin position="143"/>
        <end position="238"/>
    </location>
</feature>
<feature type="domain" description="Link" evidence="15">
    <location>
        <begin position="243"/>
        <end position="340"/>
    </location>
</feature>
<dbReference type="AlphaFoldDB" id="A0A3Q2ZJ03"/>
<dbReference type="CDD" id="cd03517">
    <property type="entry name" value="Link_domain_CSPGs_modules_1_3"/>
    <property type="match status" value="1"/>
</dbReference>
<evidence type="ECO:0000256" key="7">
    <source>
        <dbReference type="ARBA" id="ARBA00022837"/>
    </source>
</evidence>
<dbReference type="GO" id="GO:0005615">
    <property type="term" value="C:extracellular space"/>
    <property type="evidence" value="ECO:0007669"/>
    <property type="project" value="TreeGrafter"/>
</dbReference>
<evidence type="ECO:0000256" key="8">
    <source>
        <dbReference type="ARBA" id="ARBA00022974"/>
    </source>
</evidence>
<dbReference type="Pfam" id="PF07686">
    <property type="entry name" value="V-set"/>
    <property type="match status" value="1"/>
</dbReference>
<keyword evidence="10" id="KW-0325">Glycoprotein</keyword>
<comment type="subcellular location">
    <subcellularLocation>
        <location evidence="1">Secreted</location>
        <location evidence="1">Extracellular space</location>
        <location evidence="1">Extracellular matrix</location>
    </subcellularLocation>
</comment>
<evidence type="ECO:0000256" key="12">
    <source>
        <dbReference type="PROSITE-ProRule" id="PRU00323"/>
    </source>
</evidence>
<keyword evidence="2" id="KW-0964">Secreted</keyword>
<feature type="signal peptide" evidence="13">
    <location>
        <begin position="1"/>
        <end position="20"/>
    </location>
</feature>
<keyword evidence="6" id="KW-0677">Repeat</keyword>
<name>A0A3Q2ZJ03_HIPCM</name>
<dbReference type="PROSITE" id="PS50963">
    <property type="entry name" value="LINK_2"/>
    <property type="match status" value="2"/>
</dbReference>
<dbReference type="InterPro" id="IPR013783">
    <property type="entry name" value="Ig-like_fold"/>
</dbReference>
<comment type="caution">
    <text evidence="12">Lacks conserved residue(s) required for the propagation of feature annotation.</text>
</comment>
<dbReference type="SUPFAM" id="SSF56436">
    <property type="entry name" value="C-type lectin-like"/>
    <property type="match status" value="2"/>
</dbReference>
<keyword evidence="4" id="KW-0245">EGF-like domain</keyword>
<dbReference type="PRINTS" id="PR01265">
    <property type="entry name" value="LINKMODULE"/>
</dbReference>
<dbReference type="CDD" id="cd03520">
    <property type="entry name" value="Link_domain_CSPGs_modules_2_4"/>
    <property type="match status" value="1"/>
</dbReference>
<dbReference type="SMART" id="SM00409">
    <property type="entry name" value="IG"/>
    <property type="match status" value="1"/>
</dbReference>
<dbReference type="GO" id="GO:0001501">
    <property type="term" value="P:skeletal system development"/>
    <property type="evidence" value="ECO:0007669"/>
    <property type="project" value="TreeGrafter"/>
</dbReference>
<evidence type="ECO:0000259" key="15">
    <source>
        <dbReference type="PROSITE" id="PS50963"/>
    </source>
</evidence>
<dbReference type="Pfam" id="PF00193">
    <property type="entry name" value="Xlink"/>
    <property type="match status" value="2"/>
</dbReference>
<reference evidence="16" key="2">
    <citation type="submission" date="2025-09" db="UniProtKB">
        <authorList>
            <consortium name="Ensembl"/>
        </authorList>
    </citation>
    <scope>IDENTIFICATION</scope>
</reference>
<dbReference type="OMA" id="MPTINAN"/>
<dbReference type="Gene3D" id="2.60.40.10">
    <property type="entry name" value="Immunoglobulins"/>
    <property type="match status" value="1"/>
</dbReference>
<dbReference type="InterPro" id="IPR007110">
    <property type="entry name" value="Ig-like_dom"/>
</dbReference>
<proteinExistence type="predicted"/>
<dbReference type="GO" id="GO:0005540">
    <property type="term" value="F:hyaluronic acid binding"/>
    <property type="evidence" value="ECO:0007669"/>
    <property type="project" value="InterPro"/>
</dbReference>
<dbReference type="FunFam" id="3.10.100.10:FF:000011">
    <property type="entry name" value="Aggrecan core protein"/>
    <property type="match status" value="1"/>
</dbReference>
<evidence type="ECO:0000256" key="1">
    <source>
        <dbReference type="ARBA" id="ARBA00004498"/>
    </source>
</evidence>
<dbReference type="GO" id="GO:0002052">
    <property type="term" value="P:positive regulation of neuroblast proliferation"/>
    <property type="evidence" value="ECO:0007669"/>
    <property type="project" value="TreeGrafter"/>
</dbReference>
<dbReference type="Gene3D" id="3.10.100.10">
    <property type="entry name" value="Mannose-Binding Protein A, subunit A"/>
    <property type="match status" value="2"/>
</dbReference>
<dbReference type="InterPro" id="IPR013106">
    <property type="entry name" value="Ig_V-set"/>
</dbReference>
<dbReference type="GO" id="GO:0072534">
    <property type="term" value="C:perineuronal net"/>
    <property type="evidence" value="ECO:0007669"/>
    <property type="project" value="TreeGrafter"/>
</dbReference>
<evidence type="ECO:0000313" key="16">
    <source>
        <dbReference type="Ensembl" id="ENSHCOP00000026368.1"/>
    </source>
</evidence>
<feature type="disulfide bond" evidence="12">
    <location>
        <begin position="189"/>
        <end position="210"/>
    </location>
</feature>
<evidence type="ECO:0000256" key="5">
    <source>
        <dbReference type="ARBA" id="ARBA00022729"/>
    </source>
</evidence>
<evidence type="ECO:0000256" key="11">
    <source>
        <dbReference type="ARBA" id="ARBA00023319"/>
    </source>
</evidence>
<dbReference type="InterPro" id="IPR000538">
    <property type="entry name" value="Link_dom"/>
</dbReference>
<keyword evidence="8" id="KW-0654">Proteoglycan</keyword>
<keyword evidence="11" id="KW-0393">Immunoglobulin domain</keyword>